<proteinExistence type="predicted"/>
<keyword evidence="3" id="KW-1185">Reference proteome</keyword>
<evidence type="ECO:0000313" key="2">
    <source>
        <dbReference type="EMBL" id="CEP20153.1"/>
    </source>
</evidence>
<reference evidence="2 3" key="1">
    <citation type="submission" date="2014-09" db="EMBL/GenBank/DDBJ databases">
        <authorList>
            <person name="Ellenberger Sabrina"/>
        </authorList>
    </citation>
    <scope>NUCLEOTIDE SEQUENCE [LARGE SCALE GENOMIC DNA]</scope>
    <source>
        <strain evidence="2 3">CBS 412.66</strain>
    </source>
</reference>
<gene>
    <name evidence="2" type="primary">PARPA_14474.1 scaffold 50540</name>
</gene>
<evidence type="ECO:0000256" key="1">
    <source>
        <dbReference type="SAM" id="MobiDB-lite"/>
    </source>
</evidence>
<dbReference type="AlphaFoldDB" id="A0A0B7NXL5"/>
<feature type="non-terminal residue" evidence="2">
    <location>
        <position position="153"/>
    </location>
</feature>
<accession>A0A0B7NXL5</accession>
<feature type="compositionally biased region" description="Basic and acidic residues" evidence="1">
    <location>
        <begin position="17"/>
        <end position="27"/>
    </location>
</feature>
<sequence>MKRKLLIAKAKNPPSSSEDKETIKQEIETDSNSDASIELIITEAGFMKCFMKGLLSKTLKREIKGHKFEKLDEILSWIKEMYDSEESDSSGDDNSNDSEPEDQTPQPKVQRKIKKTPFESSSSKLEETFENVMNTLSKDFSNMVLLIGELNTK</sequence>
<organism evidence="2 3">
    <name type="scientific">Parasitella parasitica</name>
    <dbReference type="NCBI Taxonomy" id="35722"/>
    <lineage>
        <taxon>Eukaryota</taxon>
        <taxon>Fungi</taxon>
        <taxon>Fungi incertae sedis</taxon>
        <taxon>Mucoromycota</taxon>
        <taxon>Mucoromycotina</taxon>
        <taxon>Mucoromycetes</taxon>
        <taxon>Mucorales</taxon>
        <taxon>Mucorineae</taxon>
        <taxon>Mucoraceae</taxon>
        <taxon>Parasitella</taxon>
    </lineage>
</organism>
<dbReference type="EMBL" id="LN734231">
    <property type="protein sequence ID" value="CEP20153.1"/>
    <property type="molecule type" value="Genomic_DNA"/>
</dbReference>
<feature type="region of interest" description="Disordered" evidence="1">
    <location>
        <begin position="83"/>
        <end position="125"/>
    </location>
</feature>
<name>A0A0B7NXL5_9FUNG</name>
<feature type="region of interest" description="Disordered" evidence="1">
    <location>
        <begin position="1"/>
        <end position="34"/>
    </location>
</feature>
<dbReference type="Proteomes" id="UP000054107">
    <property type="component" value="Unassembled WGS sequence"/>
</dbReference>
<feature type="compositionally biased region" description="Acidic residues" evidence="1">
    <location>
        <begin position="83"/>
        <end position="102"/>
    </location>
</feature>
<protein>
    <submittedName>
        <fullName evidence="2">Uncharacterized protein</fullName>
    </submittedName>
</protein>
<evidence type="ECO:0000313" key="3">
    <source>
        <dbReference type="Proteomes" id="UP000054107"/>
    </source>
</evidence>